<dbReference type="RefSeq" id="WP_154946768.1">
    <property type="nucleotide sequence ID" value="NZ_CABVHB010000009.1"/>
</dbReference>
<proteinExistence type="predicted"/>
<sequence>MIPVYRTPRDIALKLFREAGRTWKATDLQSMADHLFNFCVTNSSLRDWVMQTKQVQKGDHAFNSAWRAMADGLFGDCADIANASKHLLVLETRIDASQEAVVAIGFDGQPIDGSLTMKDVYQIRRPGGELVDLTMFFFKTCRAWEDYFQANKDLGGELPSYIEQLVEYR</sequence>
<evidence type="ECO:0000313" key="2">
    <source>
        <dbReference type="Proteomes" id="UP000344274"/>
    </source>
</evidence>
<organism evidence="1 2">
    <name type="scientific">Pseudomonas fluorescens</name>
    <dbReference type="NCBI Taxonomy" id="294"/>
    <lineage>
        <taxon>Bacteria</taxon>
        <taxon>Pseudomonadati</taxon>
        <taxon>Pseudomonadota</taxon>
        <taxon>Gammaproteobacteria</taxon>
        <taxon>Pseudomonadales</taxon>
        <taxon>Pseudomonadaceae</taxon>
        <taxon>Pseudomonas</taxon>
    </lineage>
</organism>
<protein>
    <submittedName>
        <fullName evidence="1">Uncharacterized protein</fullName>
    </submittedName>
</protein>
<reference evidence="1 2" key="1">
    <citation type="submission" date="2019-09" db="EMBL/GenBank/DDBJ databases">
        <authorList>
            <person name="Chandra G."/>
            <person name="Truman W A."/>
        </authorList>
    </citation>
    <scope>NUCLEOTIDE SEQUENCE [LARGE SCALE GENOMIC DNA]</scope>
    <source>
        <strain evidence="1">PS673</strain>
    </source>
</reference>
<dbReference type="AlphaFoldDB" id="A0A5E6RMC4"/>
<evidence type="ECO:0000313" key="1">
    <source>
        <dbReference type="EMBL" id="VVM69376.1"/>
    </source>
</evidence>
<accession>A0A5E6RMC4</accession>
<dbReference type="EMBL" id="CABVHB010000009">
    <property type="protein sequence ID" value="VVM69376.1"/>
    <property type="molecule type" value="Genomic_DNA"/>
</dbReference>
<dbReference type="Proteomes" id="UP000344274">
    <property type="component" value="Unassembled WGS sequence"/>
</dbReference>
<gene>
    <name evidence="1" type="ORF">PS673_01694</name>
</gene>
<name>A0A5E6RMC4_PSEFL</name>